<proteinExistence type="predicted"/>
<keyword evidence="2" id="KW-1185">Reference proteome</keyword>
<dbReference type="Proteomes" id="UP001341840">
    <property type="component" value="Unassembled WGS sequence"/>
</dbReference>
<reference evidence="1 2" key="1">
    <citation type="journal article" date="2023" name="Plants (Basel)">
        <title>Bridging the Gap: Combining Genomics and Transcriptomics Approaches to Understand Stylosanthes scabra, an Orphan Legume from the Brazilian Caatinga.</title>
        <authorList>
            <person name="Ferreira-Neto J.R.C."/>
            <person name="da Silva M.D."/>
            <person name="Binneck E."/>
            <person name="de Melo N.F."/>
            <person name="da Silva R.H."/>
            <person name="de Melo A.L.T.M."/>
            <person name="Pandolfi V."/>
            <person name="Bustamante F.O."/>
            <person name="Brasileiro-Vidal A.C."/>
            <person name="Benko-Iseppon A.M."/>
        </authorList>
    </citation>
    <scope>NUCLEOTIDE SEQUENCE [LARGE SCALE GENOMIC DNA]</scope>
    <source>
        <tissue evidence="1">Leaves</tissue>
    </source>
</reference>
<gene>
    <name evidence="1" type="ORF">PIB30_013174</name>
</gene>
<protein>
    <submittedName>
        <fullName evidence="1">Uncharacterized protein</fullName>
    </submittedName>
</protein>
<organism evidence="1 2">
    <name type="scientific">Stylosanthes scabra</name>
    <dbReference type="NCBI Taxonomy" id="79078"/>
    <lineage>
        <taxon>Eukaryota</taxon>
        <taxon>Viridiplantae</taxon>
        <taxon>Streptophyta</taxon>
        <taxon>Embryophyta</taxon>
        <taxon>Tracheophyta</taxon>
        <taxon>Spermatophyta</taxon>
        <taxon>Magnoliopsida</taxon>
        <taxon>eudicotyledons</taxon>
        <taxon>Gunneridae</taxon>
        <taxon>Pentapetalae</taxon>
        <taxon>rosids</taxon>
        <taxon>fabids</taxon>
        <taxon>Fabales</taxon>
        <taxon>Fabaceae</taxon>
        <taxon>Papilionoideae</taxon>
        <taxon>50 kb inversion clade</taxon>
        <taxon>dalbergioids sensu lato</taxon>
        <taxon>Dalbergieae</taxon>
        <taxon>Pterocarpus clade</taxon>
        <taxon>Stylosanthes</taxon>
    </lineage>
</organism>
<evidence type="ECO:0000313" key="2">
    <source>
        <dbReference type="Proteomes" id="UP001341840"/>
    </source>
</evidence>
<name>A0ABU6Y4S7_9FABA</name>
<comment type="caution">
    <text evidence="1">The sequence shown here is derived from an EMBL/GenBank/DDBJ whole genome shotgun (WGS) entry which is preliminary data.</text>
</comment>
<sequence>MLLRMRSGIQNLLLLPFRPHLPFLAELFVKVLINCLQRDVSMKVKQKLQTVKTRIFSQQRSEGLYT</sequence>
<evidence type="ECO:0000313" key="1">
    <source>
        <dbReference type="EMBL" id="MED6204931.1"/>
    </source>
</evidence>
<accession>A0ABU6Y4S7</accession>
<dbReference type="EMBL" id="JASCZI010241689">
    <property type="protein sequence ID" value="MED6204931.1"/>
    <property type="molecule type" value="Genomic_DNA"/>
</dbReference>